<evidence type="ECO:0000313" key="3">
    <source>
        <dbReference type="Proteomes" id="UP001055439"/>
    </source>
</evidence>
<organism evidence="2 3">
    <name type="scientific">Musa troglodytarum</name>
    <name type="common">fe'i banana</name>
    <dbReference type="NCBI Taxonomy" id="320322"/>
    <lineage>
        <taxon>Eukaryota</taxon>
        <taxon>Viridiplantae</taxon>
        <taxon>Streptophyta</taxon>
        <taxon>Embryophyta</taxon>
        <taxon>Tracheophyta</taxon>
        <taxon>Spermatophyta</taxon>
        <taxon>Magnoliopsida</taxon>
        <taxon>Liliopsida</taxon>
        <taxon>Zingiberales</taxon>
        <taxon>Musaceae</taxon>
        <taxon>Musa</taxon>
    </lineage>
</organism>
<dbReference type="Proteomes" id="UP001055439">
    <property type="component" value="Chromosome 8"/>
</dbReference>
<dbReference type="PANTHER" id="PTHR33702">
    <property type="entry name" value="BNAA09G40010D PROTEIN"/>
    <property type="match status" value="1"/>
</dbReference>
<feature type="compositionally biased region" description="Basic and acidic residues" evidence="1">
    <location>
        <begin position="36"/>
        <end position="46"/>
    </location>
</feature>
<name>A0A9E7L5G6_9LILI</name>
<dbReference type="OrthoDB" id="1898021at2759"/>
<evidence type="ECO:0000256" key="1">
    <source>
        <dbReference type="SAM" id="MobiDB-lite"/>
    </source>
</evidence>
<reference evidence="2" key="1">
    <citation type="submission" date="2022-05" db="EMBL/GenBank/DDBJ databases">
        <title>The Musa troglodytarum L. genome provides insights into the mechanism of non-climacteric behaviour and enrichment of carotenoids.</title>
        <authorList>
            <person name="Wang J."/>
        </authorList>
    </citation>
    <scope>NUCLEOTIDE SEQUENCE</scope>
    <source>
        <tissue evidence="2">Leaf</tissue>
    </source>
</reference>
<gene>
    <name evidence="2" type="ORF">MUK42_17934</name>
</gene>
<sequence>MGRNGCDLMKRIVDPSGQPPPVDQRCVDGGGGSPSKGEESGGERSPSRTMEPFAKVGLKGYWKRRGCHRLDGNRRSGAARTMARAGLGDRRRSFWRSRTPSLNMPSVIRAASPRRLLAGVRDAYLRVVLRFATSGGLGLGYGSVAVQPRVKEYDEKVIVAMYKAVVAHEKYAPSPSL</sequence>
<accession>A0A9E7L5G6</accession>
<feature type="region of interest" description="Disordered" evidence="1">
    <location>
        <begin position="1"/>
        <end position="50"/>
    </location>
</feature>
<proteinExistence type="predicted"/>
<evidence type="ECO:0000313" key="2">
    <source>
        <dbReference type="EMBL" id="URE41241.1"/>
    </source>
</evidence>
<dbReference type="EMBL" id="CP097510">
    <property type="protein sequence ID" value="URE41241.1"/>
    <property type="molecule type" value="Genomic_DNA"/>
</dbReference>
<protein>
    <submittedName>
        <fullName evidence="2">Uncharacterized protein</fullName>
    </submittedName>
</protein>
<dbReference type="PANTHER" id="PTHR33702:SF5">
    <property type="entry name" value="OS01G0308600 PROTEIN"/>
    <property type="match status" value="1"/>
</dbReference>
<keyword evidence="3" id="KW-1185">Reference proteome</keyword>
<dbReference type="AlphaFoldDB" id="A0A9E7L5G6"/>